<dbReference type="InterPro" id="IPR011990">
    <property type="entry name" value="TPR-like_helical_dom_sf"/>
</dbReference>
<keyword evidence="1" id="KW-0677">Repeat</keyword>
<dbReference type="Gene3D" id="1.25.40.10">
    <property type="entry name" value="Tetratricopeptide repeat domain"/>
    <property type="match status" value="2"/>
</dbReference>
<dbReference type="PROSITE" id="PS50005">
    <property type="entry name" value="TPR"/>
    <property type="match status" value="1"/>
</dbReference>
<keyword evidence="2 3" id="KW-0802">TPR repeat</keyword>
<dbReference type="AlphaFoldDB" id="C0PT02"/>
<dbReference type="SMART" id="SM00028">
    <property type="entry name" value="TPR"/>
    <property type="match status" value="2"/>
</dbReference>
<accession>C0PT02</accession>
<dbReference type="OMA" id="GRCYERK"/>
<dbReference type="InterPro" id="IPR019734">
    <property type="entry name" value="TPR_rpt"/>
</dbReference>
<dbReference type="EMBL" id="BT071484">
    <property type="protein sequence ID" value="ACN40942.1"/>
    <property type="molecule type" value="mRNA"/>
</dbReference>
<proteinExistence type="evidence at transcript level"/>
<dbReference type="Pfam" id="PF13432">
    <property type="entry name" value="TPR_16"/>
    <property type="match status" value="1"/>
</dbReference>
<feature type="repeat" description="TPR" evidence="3">
    <location>
        <begin position="155"/>
        <end position="188"/>
    </location>
</feature>
<evidence type="ECO:0000313" key="4">
    <source>
        <dbReference type="EMBL" id="ACN40942.1"/>
    </source>
</evidence>
<sequence>MEIVVAGLLIILTLGLMWATQGLRTRLLRSIKSKERAREQARRHLVQGTRLLGRSKPREAAVEADKAISFYPKDAASHILKAFALERQGHVGSALRSLNTALSLPVVKSLSLSEKAEALVKRADVVLAGSPGGKRRLEVALGDLHASLAINPDNAKAYYLLGRCYERKGLKAEARQAFEAALQIDPSYRDANQAFSRL</sequence>
<dbReference type="PANTHER" id="PTHR44858:SF1">
    <property type="entry name" value="UDP-N-ACETYLGLUCOSAMINE--PEPTIDE N-ACETYLGLUCOSAMINYLTRANSFERASE SPINDLY-RELATED"/>
    <property type="match status" value="1"/>
</dbReference>
<name>C0PT02_PICSI</name>
<dbReference type="SUPFAM" id="SSF48452">
    <property type="entry name" value="TPR-like"/>
    <property type="match status" value="1"/>
</dbReference>
<evidence type="ECO:0000256" key="1">
    <source>
        <dbReference type="ARBA" id="ARBA00022737"/>
    </source>
</evidence>
<reference evidence="4" key="1">
    <citation type="submission" date="2009-02" db="EMBL/GenBank/DDBJ databases">
        <title>Full length sequence-verified cDNA sequences from Sitka spruce (Picea sitchensis).</title>
        <authorList>
            <person name="Reid K.E."/>
            <person name="Liao N."/>
            <person name="Ralph S."/>
            <person name="Kolosova N."/>
            <person name="Oddy C."/>
            <person name="Moore R."/>
            <person name="Mayo M."/>
            <person name="Wagner S."/>
            <person name="King J."/>
            <person name="Yanchuk A."/>
            <person name="Holt R."/>
            <person name="Jones S."/>
            <person name="Marra M."/>
            <person name="Ritland C.E."/>
            <person name="Ritland K."/>
            <person name="Bohlmann J."/>
        </authorList>
    </citation>
    <scope>NUCLEOTIDE SEQUENCE</scope>
    <source>
        <tissue evidence="4">Bark</tissue>
    </source>
</reference>
<evidence type="ECO:0000256" key="3">
    <source>
        <dbReference type="PROSITE-ProRule" id="PRU00339"/>
    </source>
</evidence>
<protein>
    <submittedName>
        <fullName evidence="4">Uncharacterized protein</fullName>
    </submittedName>
</protein>
<dbReference type="PROSITE" id="PS50293">
    <property type="entry name" value="TPR_REGION"/>
    <property type="match status" value="1"/>
</dbReference>
<evidence type="ECO:0000256" key="2">
    <source>
        <dbReference type="ARBA" id="ARBA00022803"/>
    </source>
</evidence>
<organism evidence="4">
    <name type="scientific">Picea sitchensis</name>
    <name type="common">Sitka spruce</name>
    <name type="synonym">Pinus sitchensis</name>
    <dbReference type="NCBI Taxonomy" id="3332"/>
    <lineage>
        <taxon>Eukaryota</taxon>
        <taxon>Viridiplantae</taxon>
        <taxon>Streptophyta</taxon>
        <taxon>Embryophyta</taxon>
        <taxon>Tracheophyta</taxon>
        <taxon>Spermatophyta</taxon>
        <taxon>Pinopsida</taxon>
        <taxon>Pinidae</taxon>
        <taxon>Conifers I</taxon>
        <taxon>Pinales</taxon>
        <taxon>Pinaceae</taxon>
        <taxon>Picea</taxon>
    </lineage>
</organism>
<dbReference type="PANTHER" id="PTHR44858">
    <property type="entry name" value="TETRATRICOPEPTIDE REPEAT PROTEIN 6"/>
    <property type="match status" value="1"/>
</dbReference>
<dbReference type="InterPro" id="IPR050498">
    <property type="entry name" value="Ycf3"/>
</dbReference>